<name>A0A524RT18_9CHRO</name>
<evidence type="ECO:0000256" key="3">
    <source>
        <dbReference type="ARBA" id="ARBA00022603"/>
    </source>
</evidence>
<keyword evidence="4 6" id="KW-0808">Transferase</keyword>
<dbReference type="GO" id="GO:0005829">
    <property type="term" value="C:cytosol"/>
    <property type="evidence" value="ECO:0007669"/>
    <property type="project" value="TreeGrafter"/>
</dbReference>
<dbReference type="Proteomes" id="UP000315454">
    <property type="component" value="Unassembled WGS sequence"/>
</dbReference>
<dbReference type="Pfam" id="PF02527">
    <property type="entry name" value="GidB"/>
    <property type="match status" value="1"/>
</dbReference>
<comment type="similarity">
    <text evidence="6">Belongs to the methyltransferase superfamily. RNA methyltransferase RsmG family.</text>
</comment>
<protein>
    <recommendedName>
        <fullName evidence="6">Ribosomal RNA small subunit methyltransferase G</fullName>
        <ecNumber evidence="6">2.1.1.-</ecNumber>
    </recommendedName>
    <alternativeName>
        <fullName evidence="6">16S rRNA 7-methylguanosine methyltransferase</fullName>
        <shortName evidence="6">16S rRNA m7G methyltransferase</shortName>
    </alternativeName>
</protein>
<comment type="caution">
    <text evidence="7">The sequence shown here is derived from an EMBL/GenBank/DDBJ whole genome shotgun (WGS) entry which is preliminary data.</text>
</comment>
<dbReference type="InterPro" id="IPR029063">
    <property type="entry name" value="SAM-dependent_MTases_sf"/>
</dbReference>
<keyword evidence="1 6" id="KW-0963">Cytoplasm</keyword>
<evidence type="ECO:0000256" key="5">
    <source>
        <dbReference type="ARBA" id="ARBA00022691"/>
    </source>
</evidence>
<dbReference type="PANTHER" id="PTHR31760">
    <property type="entry name" value="S-ADENOSYL-L-METHIONINE-DEPENDENT METHYLTRANSFERASES SUPERFAMILY PROTEIN"/>
    <property type="match status" value="1"/>
</dbReference>
<dbReference type="NCBIfam" id="TIGR00138">
    <property type="entry name" value="rsmG_gidB"/>
    <property type="match status" value="1"/>
</dbReference>
<organism evidence="7 8">
    <name type="scientific">Aphanocapsa feldmannii 277cI</name>
    <dbReference type="NCBI Taxonomy" id="2507554"/>
    <lineage>
        <taxon>Bacteria</taxon>
        <taxon>Bacillati</taxon>
        <taxon>Cyanobacteriota</taxon>
        <taxon>Cyanophyceae</taxon>
        <taxon>Oscillatoriophycideae</taxon>
        <taxon>Chroococcales</taxon>
        <taxon>Microcystaceae</taxon>
        <taxon>Aphanocapsa</taxon>
    </lineage>
</organism>
<keyword evidence="3 6" id="KW-0489">Methyltransferase</keyword>
<comment type="caution">
    <text evidence="6">Lacks conserved residue(s) required for the propagation of feature annotation.</text>
</comment>
<proteinExistence type="inferred from homology"/>
<sequence length="233" mass="25538">MWSLLGWTPSADQARQFTVLQLQLAHWNRRLNLTRLVQADDYWIAQIYDALWPLLPQPQGRQGPRRIVDVGTGGGFPGLALAISLPQARLELVDSAARKCEAVRAMAHSLGLSSRVQVHCERAELFARRVGMRGQVDLAVARAVAPAPVVAEYLVPLLTPGGEALLYRGRWDQADEDGLGRAAALLGATLVRRQQRQLPAERGLRTVLGLSPTAPCPGRYPRKVGQPARRPLA</sequence>
<evidence type="ECO:0000256" key="1">
    <source>
        <dbReference type="ARBA" id="ARBA00022490"/>
    </source>
</evidence>
<dbReference type="SUPFAM" id="SSF53335">
    <property type="entry name" value="S-adenosyl-L-methionine-dependent methyltransferases"/>
    <property type="match status" value="1"/>
</dbReference>
<evidence type="ECO:0000256" key="4">
    <source>
        <dbReference type="ARBA" id="ARBA00022679"/>
    </source>
</evidence>
<dbReference type="EC" id="2.1.1.-" evidence="6"/>
<gene>
    <name evidence="6 7" type="primary">rsmG</name>
    <name evidence="7" type="ORF">ERJ68_07760</name>
</gene>
<dbReference type="EMBL" id="SRMN01000127">
    <property type="protein sequence ID" value="TGH19900.1"/>
    <property type="molecule type" value="Genomic_DNA"/>
</dbReference>
<dbReference type="PANTHER" id="PTHR31760:SF0">
    <property type="entry name" value="S-ADENOSYL-L-METHIONINE-DEPENDENT METHYLTRANSFERASES SUPERFAMILY PROTEIN"/>
    <property type="match status" value="1"/>
</dbReference>
<feature type="binding site" evidence="6">
    <location>
        <begin position="123"/>
        <end position="124"/>
    </location>
    <ligand>
        <name>S-adenosyl-L-methionine</name>
        <dbReference type="ChEBI" id="CHEBI:59789"/>
    </ligand>
</feature>
<evidence type="ECO:0000256" key="6">
    <source>
        <dbReference type="HAMAP-Rule" id="MF_00074"/>
    </source>
</evidence>
<feature type="binding site" evidence="6">
    <location>
        <position position="142"/>
    </location>
    <ligand>
        <name>S-adenosyl-L-methionine</name>
        <dbReference type="ChEBI" id="CHEBI:59789"/>
    </ligand>
</feature>
<dbReference type="AlphaFoldDB" id="A0A524RT18"/>
<dbReference type="Gene3D" id="3.40.50.150">
    <property type="entry name" value="Vaccinia Virus protein VP39"/>
    <property type="match status" value="1"/>
</dbReference>
<feature type="binding site" evidence="6">
    <location>
        <position position="76"/>
    </location>
    <ligand>
        <name>S-adenosyl-L-methionine</name>
        <dbReference type="ChEBI" id="CHEBI:59789"/>
    </ligand>
</feature>
<feature type="binding site" evidence="6">
    <location>
        <position position="71"/>
    </location>
    <ligand>
        <name>S-adenosyl-L-methionine</name>
        <dbReference type="ChEBI" id="CHEBI:59789"/>
    </ligand>
</feature>
<comment type="subcellular location">
    <subcellularLocation>
        <location evidence="6">Cytoplasm</location>
    </subcellularLocation>
</comment>
<accession>A0A524RT18</accession>
<reference evidence="7 8" key="1">
    <citation type="journal article" date="2019" name="mSystems">
        <title>Life at home and on the roam: Genomic adaptions reflect the dual lifestyle of an intracellular, facultative symbiont.</title>
        <authorList>
            <person name="Burgsdorf I."/>
        </authorList>
    </citation>
    <scope>NUCLEOTIDE SEQUENCE [LARGE SCALE GENOMIC DNA]</scope>
    <source>
        <strain evidence="7">277cI</strain>
    </source>
</reference>
<comment type="function">
    <text evidence="6">Specifically methylates the N7 position of a guanine in 16S rRNA.</text>
</comment>
<evidence type="ECO:0000313" key="7">
    <source>
        <dbReference type="EMBL" id="TGH19900.1"/>
    </source>
</evidence>
<evidence type="ECO:0000256" key="2">
    <source>
        <dbReference type="ARBA" id="ARBA00022552"/>
    </source>
</evidence>
<dbReference type="HAMAP" id="MF_00074">
    <property type="entry name" value="16SrRNA_methyltr_G"/>
    <property type="match status" value="1"/>
</dbReference>
<dbReference type="GO" id="GO:0070043">
    <property type="term" value="F:rRNA (guanine-N7-)-methyltransferase activity"/>
    <property type="evidence" value="ECO:0007669"/>
    <property type="project" value="UniProtKB-UniRule"/>
</dbReference>
<dbReference type="InterPro" id="IPR003682">
    <property type="entry name" value="rRNA_ssu_MeTfrase_G"/>
</dbReference>
<evidence type="ECO:0000313" key="8">
    <source>
        <dbReference type="Proteomes" id="UP000315454"/>
    </source>
</evidence>
<keyword evidence="5 6" id="KW-0949">S-adenosyl-L-methionine</keyword>
<keyword evidence="2 6" id="KW-0698">rRNA processing</keyword>